<reference evidence="3" key="1">
    <citation type="journal article" date="2006" name="Nature">
        <title>Deciphering the evolution and metabolism of an anammox bacterium from a community genome.</title>
        <authorList>
            <person name="Strous M."/>
            <person name="Pelletier E."/>
            <person name="Mangenot S."/>
            <person name="Rattei T."/>
            <person name="Lehner A."/>
            <person name="Taylor M.W."/>
            <person name="Horn M."/>
            <person name="Daims H."/>
            <person name="Bartol-Mavel D."/>
            <person name="Wincker P."/>
            <person name="Barbe V."/>
            <person name="Fonknechten N."/>
            <person name="Vallenet D."/>
            <person name="Segurens B."/>
            <person name="Schenowitz-Truong C."/>
            <person name="Medigue C."/>
            <person name="Collingro A."/>
            <person name="Snel B."/>
            <person name="Dutilh B.E."/>
            <person name="OpDenCamp H.J.M."/>
            <person name="vanDerDrift C."/>
            <person name="Cirpus I."/>
            <person name="vanDePas-Schoonen K.T."/>
            <person name="Harhangi H.R."/>
            <person name="vanNiftrik L."/>
            <person name="Schmid M."/>
            <person name="Keltjens J."/>
            <person name="vanDeVossenberg J."/>
            <person name="Kartal B."/>
            <person name="Meier H."/>
            <person name="Frishman D."/>
            <person name="Huynen M.A."/>
            <person name="Mewes H."/>
            <person name="Weissenbach J."/>
            <person name="Jetten M.S.M."/>
            <person name="Wagner M."/>
            <person name="LePaslier D."/>
        </authorList>
    </citation>
    <scope>NUCLEOTIDE SEQUENCE</scope>
</reference>
<reference evidence="3" key="2">
    <citation type="submission" date="2006-01" db="EMBL/GenBank/DDBJ databases">
        <authorList>
            <person name="Genoscope"/>
        </authorList>
    </citation>
    <scope>NUCLEOTIDE SEQUENCE</scope>
</reference>
<evidence type="ECO:0000256" key="1">
    <source>
        <dbReference type="ARBA" id="ARBA00022741"/>
    </source>
</evidence>
<evidence type="ECO:0000256" key="2">
    <source>
        <dbReference type="ARBA" id="ARBA00022840"/>
    </source>
</evidence>
<dbReference type="Gene3D" id="3.40.50.300">
    <property type="entry name" value="P-loop containing nucleotide triphosphate hydrolases"/>
    <property type="match status" value="1"/>
</dbReference>
<dbReference type="SUPFAM" id="SSF52540">
    <property type="entry name" value="P-loop containing nucleoside triphosphate hydrolases"/>
    <property type="match status" value="1"/>
</dbReference>
<organism evidence="3">
    <name type="scientific">Kuenenia stuttgartiensis</name>
    <dbReference type="NCBI Taxonomy" id="174633"/>
    <lineage>
        <taxon>Bacteria</taxon>
        <taxon>Pseudomonadati</taxon>
        <taxon>Planctomycetota</taxon>
        <taxon>Candidatus Brocadiia</taxon>
        <taxon>Candidatus Brocadiales</taxon>
        <taxon>Candidatus Brocadiaceae</taxon>
        <taxon>Candidatus Kuenenia</taxon>
    </lineage>
</organism>
<proteinExistence type="predicted"/>
<sequence length="141" mass="15662">MSDHKTKVFTVCTANNVKSVPAEFFRAGRFDATFFVDLPTPEEQRTILDLHAAKYGVSIDTVPNITNWTGAEIETLCRLASIFGTLEEAARYIVPIYQSRGKEIEELRTYAKGNCVPASIPQSNVKTPIARKIRPSSPSQN</sequence>
<dbReference type="PANTHER" id="PTHR42960">
    <property type="entry name" value="YCF46 PROTEIN"/>
    <property type="match status" value="1"/>
</dbReference>
<dbReference type="EMBL" id="CT573071">
    <property type="protein sequence ID" value="CAJ75206.1"/>
    <property type="molecule type" value="Genomic_DNA"/>
</dbReference>
<dbReference type="PANTHER" id="PTHR42960:SF1">
    <property type="entry name" value="YCF46 PROTEIN"/>
    <property type="match status" value="1"/>
</dbReference>
<keyword evidence="1" id="KW-0547">Nucleotide-binding</keyword>
<dbReference type="InterPro" id="IPR027417">
    <property type="entry name" value="P-loop_NTPase"/>
</dbReference>
<evidence type="ECO:0008006" key="4">
    <source>
        <dbReference type="Google" id="ProtNLM"/>
    </source>
</evidence>
<keyword evidence="2" id="KW-0067">ATP-binding</keyword>
<dbReference type="InterPro" id="IPR052381">
    <property type="entry name" value="AAA_domain_protein"/>
</dbReference>
<accession>Q1Q5B8</accession>
<name>Q1Q5B8_KUEST</name>
<protein>
    <recommendedName>
        <fullName evidence="4">ATPase AAA-type core domain-containing protein</fullName>
    </recommendedName>
</protein>
<dbReference type="GO" id="GO:0005524">
    <property type="term" value="F:ATP binding"/>
    <property type="evidence" value="ECO:0007669"/>
    <property type="project" value="UniProtKB-KW"/>
</dbReference>
<gene>
    <name evidence="3" type="ORF">kuste4444</name>
</gene>
<dbReference type="Gene3D" id="1.10.8.60">
    <property type="match status" value="1"/>
</dbReference>
<dbReference type="AlphaFoldDB" id="Q1Q5B8"/>
<evidence type="ECO:0000313" key="3">
    <source>
        <dbReference type="EMBL" id="CAJ75206.1"/>
    </source>
</evidence>